<sequence>MSLLSLNDDIMQTILSWVSPLEVLHLGRTCRGVYAAAIPYFLSEVTIRDAQQLASFSRFILADIVHPPRYLKALTLRDTCFDYVSTERRRVKQDFSSAAAFAEVLQRAVCLQSLEVQCFETFVGDAALRDALAMHTGLQRVSFSEIGVQSFELIPRMASSPRYLELGQFVGNSRNPPVGGPRVRMLQKYTDSLEVLKLRSFVPWLETLDFDAVWSHVHTLHVIHARTAFSHFERAFPNLREFRCLLFHTREDSDHHFDAKKLERSPRWEMLDYVETASALPLLCPVRRLSFYEPYYCSRARVQDVADMVHRTSPVVLCFPARLVTNDVRLSDAAPNLKYLHLYDKGFDRMTINSSIESVLISLSNSLRTLPLVGILFTFTARTPFEPARGDERVMQMVQDVASTIPSLEYVGLARIFSWFRVISRAGGVPQLERLSPHEGSKVEH</sequence>
<dbReference type="STRING" id="139825.A0A401GWQ8"/>
<dbReference type="OrthoDB" id="2785713at2759"/>
<dbReference type="GeneID" id="38783121"/>
<dbReference type="Proteomes" id="UP000287166">
    <property type="component" value="Unassembled WGS sequence"/>
</dbReference>
<evidence type="ECO:0000313" key="1">
    <source>
        <dbReference type="EMBL" id="GBE86204.1"/>
    </source>
</evidence>
<proteinExistence type="predicted"/>
<protein>
    <submittedName>
        <fullName evidence="1">Uncharacterized protein</fullName>
    </submittedName>
</protein>
<accession>A0A401GWQ8</accession>
<name>A0A401GWQ8_9APHY</name>
<dbReference type="EMBL" id="BFAD01000009">
    <property type="protein sequence ID" value="GBE86204.1"/>
    <property type="molecule type" value="Genomic_DNA"/>
</dbReference>
<keyword evidence="2" id="KW-1185">Reference proteome</keyword>
<dbReference type="RefSeq" id="XP_027617117.1">
    <property type="nucleotide sequence ID" value="XM_027761316.1"/>
</dbReference>
<dbReference type="InterPro" id="IPR032675">
    <property type="entry name" value="LRR_dom_sf"/>
</dbReference>
<gene>
    <name evidence="1" type="ORF">SCP_0900830</name>
</gene>
<evidence type="ECO:0000313" key="2">
    <source>
        <dbReference type="Proteomes" id="UP000287166"/>
    </source>
</evidence>
<dbReference type="Gene3D" id="3.80.10.10">
    <property type="entry name" value="Ribonuclease Inhibitor"/>
    <property type="match status" value="1"/>
</dbReference>
<dbReference type="InParanoid" id="A0A401GWQ8"/>
<reference evidence="1 2" key="1">
    <citation type="journal article" date="2018" name="Sci. Rep.">
        <title>Genome sequence of the cauliflower mushroom Sparassis crispa (Hanabiratake) and its association with beneficial usage.</title>
        <authorList>
            <person name="Kiyama R."/>
            <person name="Furutani Y."/>
            <person name="Kawaguchi K."/>
            <person name="Nakanishi T."/>
        </authorList>
    </citation>
    <scope>NUCLEOTIDE SEQUENCE [LARGE SCALE GENOMIC DNA]</scope>
</reference>
<dbReference type="AlphaFoldDB" id="A0A401GWQ8"/>
<organism evidence="1 2">
    <name type="scientific">Sparassis crispa</name>
    <dbReference type="NCBI Taxonomy" id="139825"/>
    <lineage>
        <taxon>Eukaryota</taxon>
        <taxon>Fungi</taxon>
        <taxon>Dikarya</taxon>
        <taxon>Basidiomycota</taxon>
        <taxon>Agaricomycotina</taxon>
        <taxon>Agaricomycetes</taxon>
        <taxon>Polyporales</taxon>
        <taxon>Sparassidaceae</taxon>
        <taxon>Sparassis</taxon>
    </lineage>
</organism>
<comment type="caution">
    <text evidence="1">The sequence shown here is derived from an EMBL/GenBank/DDBJ whole genome shotgun (WGS) entry which is preliminary data.</text>
</comment>